<dbReference type="RefSeq" id="WP_378136739.1">
    <property type="nucleotide sequence ID" value="NZ_JBHSMI010000029.1"/>
</dbReference>
<protein>
    <submittedName>
        <fullName evidence="9">Sensor histidine kinase</fullName>
        <ecNumber evidence="9">2.7.13.3</ecNumber>
    </submittedName>
</protein>
<feature type="domain" description="HAMP" evidence="8">
    <location>
        <begin position="325"/>
        <end position="377"/>
    </location>
</feature>
<evidence type="ECO:0000256" key="1">
    <source>
        <dbReference type="ARBA" id="ARBA00004651"/>
    </source>
</evidence>
<dbReference type="Pfam" id="PF02518">
    <property type="entry name" value="HATPase_c"/>
    <property type="match status" value="1"/>
</dbReference>
<dbReference type="InterPro" id="IPR003660">
    <property type="entry name" value="HAMP_dom"/>
</dbReference>
<proteinExistence type="predicted"/>
<name>A0ABW0HW56_9BACL</name>
<dbReference type="Gene3D" id="6.10.340.10">
    <property type="match status" value="1"/>
</dbReference>
<dbReference type="Pfam" id="PF00672">
    <property type="entry name" value="HAMP"/>
    <property type="match status" value="1"/>
</dbReference>
<dbReference type="SMART" id="SM00304">
    <property type="entry name" value="HAMP"/>
    <property type="match status" value="1"/>
</dbReference>
<evidence type="ECO:0000256" key="3">
    <source>
        <dbReference type="ARBA" id="ARBA00022553"/>
    </source>
</evidence>
<dbReference type="EC" id="2.7.13.3" evidence="9"/>
<dbReference type="SUPFAM" id="SSF55874">
    <property type="entry name" value="ATPase domain of HSP90 chaperone/DNA topoisomerase II/histidine kinase"/>
    <property type="match status" value="1"/>
</dbReference>
<keyword evidence="7" id="KW-1133">Transmembrane helix</keyword>
<dbReference type="CDD" id="cd06225">
    <property type="entry name" value="HAMP"/>
    <property type="match status" value="1"/>
</dbReference>
<dbReference type="PROSITE" id="PS50885">
    <property type="entry name" value="HAMP"/>
    <property type="match status" value="1"/>
</dbReference>
<evidence type="ECO:0000256" key="7">
    <source>
        <dbReference type="SAM" id="Phobius"/>
    </source>
</evidence>
<organism evidence="9 10">
    <name type="scientific">Cohnella soli</name>
    <dbReference type="NCBI Taxonomy" id="425005"/>
    <lineage>
        <taxon>Bacteria</taxon>
        <taxon>Bacillati</taxon>
        <taxon>Bacillota</taxon>
        <taxon>Bacilli</taxon>
        <taxon>Bacillales</taxon>
        <taxon>Paenibacillaceae</taxon>
        <taxon>Cohnella</taxon>
    </lineage>
</organism>
<dbReference type="PANTHER" id="PTHR34220:SF7">
    <property type="entry name" value="SENSOR HISTIDINE KINASE YPDA"/>
    <property type="match status" value="1"/>
</dbReference>
<dbReference type="Gene3D" id="3.30.565.10">
    <property type="entry name" value="Histidine kinase-like ATPase, C-terminal domain"/>
    <property type="match status" value="1"/>
</dbReference>
<comment type="caution">
    <text evidence="9">The sequence shown here is derived from an EMBL/GenBank/DDBJ whole genome shotgun (WGS) entry which is preliminary data.</text>
</comment>
<dbReference type="EMBL" id="JBHSMI010000029">
    <property type="protein sequence ID" value="MFC5405476.1"/>
    <property type="molecule type" value="Genomic_DNA"/>
</dbReference>
<dbReference type="InterPro" id="IPR036890">
    <property type="entry name" value="HATPase_C_sf"/>
</dbReference>
<keyword evidence="5 9" id="KW-0418">Kinase</keyword>
<feature type="transmembrane region" description="Helical" evidence="7">
    <location>
        <begin position="303"/>
        <end position="324"/>
    </location>
</feature>
<keyword evidence="10" id="KW-1185">Reference proteome</keyword>
<dbReference type="SMART" id="SM00387">
    <property type="entry name" value="HATPase_c"/>
    <property type="match status" value="1"/>
</dbReference>
<dbReference type="InterPro" id="IPR050640">
    <property type="entry name" value="Bact_2-comp_sensor_kinase"/>
</dbReference>
<dbReference type="InterPro" id="IPR010559">
    <property type="entry name" value="Sig_transdc_His_kin_internal"/>
</dbReference>
<keyword evidence="3" id="KW-0597">Phosphoprotein</keyword>
<feature type="transmembrane region" description="Helical" evidence="7">
    <location>
        <begin position="21"/>
        <end position="41"/>
    </location>
</feature>
<sequence>MKSVQNFRTSTRNLFFGLRKKFILFNVTVGIVFIAVLSALLSQFMKKHTMENINQYVMSLNVQISNSIDMYVDDMQKVLMILSEDVNLPVIADPKFVGTYEGYEAYNRFYDNIRSLIFFKGYKSLSVVLFDKQEILTTDLTDGQDFKHVRQAMNSNDYKKITNFEQSMMLLPGFSLLPDKDHNTLFSQAIKLWGNFPGEKDFMMLSADKNLFSNFLNGVNNKAFDDILITTGDGQVIFSLYSNISSYAEIRNEDIGRLSSFDTLNLNGGSFYATINHSATTDWYVISLISKNKIDQQILKSQMTIVVIGIVVIIILIVAVNWFVTRSTRDLKRLSKMMKTIEKDNYQIRSEINRNDEIGELSRSFNSMVKSVLENQVLRKEAEIKSLQDQINPHFLYNTLDTISSLALKRDHAQIYETVEKLADFYRYNMRIESNDLVEIRTEIQHVQNYLEIIMLRYGSRLCVDYEIDDAVLAFKTIRFTLQPVVENSIKHAFNEKSHNYVIKIKVFATEKNVHLEVADNGVGIDSSQLYAITNAMNGEKQAHYQKVRVGVGLNNVNQRFKLLFGSDYGISIESEKGSGTKVIIISPKIL</sequence>
<evidence type="ECO:0000259" key="8">
    <source>
        <dbReference type="PROSITE" id="PS50885"/>
    </source>
</evidence>
<evidence type="ECO:0000313" key="10">
    <source>
        <dbReference type="Proteomes" id="UP001596113"/>
    </source>
</evidence>
<evidence type="ECO:0000256" key="2">
    <source>
        <dbReference type="ARBA" id="ARBA00022475"/>
    </source>
</evidence>
<keyword evidence="7" id="KW-0812">Transmembrane</keyword>
<evidence type="ECO:0000313" key="9">
    <source>
        <dbReference type="EMBL" id="MFC5405476.1"/>
    </source>
</evidence>
<comment type="subcellular location">
    <subcellularLocation>
        <location evidence="1">Cell membrane</location>
        <topology evidence="1">Multi-pass membrane protein</topology>
    </subcellularLocation>
</comment>
<evidence type="ECO:0000256" key="6">
    <source>
        <dbReference type="ARBA" id="ARBA00023136"/>
    </source>
</evidence>
<gene>
    <name evidence="9" type="ORF">ACFPOF_22265</name>
</gene>
<keyword evidence="4 9" id="KW-0808">Transferase</keyword>
<dbReference type="Proteomes" id="UP001596113">
    <property type="component" value="Unassembled WGS sequence"/>
</dbReference>
<keyword evidence="2" id="KW-1003">Cell membrane</keyword>
<accession>A0ABW0HW56</accession>
<evidence type="ECO:0000256" key="5">
    <source>
        <dbReference type="ARBA" id="ARBA00022777"/>
    </source>
</evidence>
<reference evidence="10" key="1">
    <citation type="journal article" date="2019" name="Int. J. Syst. Evol. Microbiol.">
        <title>The Global Catalogue of Microorganisms (GCM) 10K type strain sequencing project: providing services to taxonomists for standard genome sequencing and annotation.</title>
        <authorList>
            <consortium name="The Broad Institute Genomics Platform"/>
            <consortium name="The Broad Institute Genome Sequencing Center for Infectious Disease"/>
            <person name="Wu L."/>
            <person name="Ma J."/>
        </authorList>
    </citation>
    <scope>NUCLEOTIDE SEQUENCE [LARGE SCALE GENOMIC DNA]</scope>
    <source>
        <strain evidence="10">CGMCC 1.18575</strain>
    </source>
</reference>
<keyword evidence="6 7" id="KW-0472">Membrane</keyword>
<dbReference type="PANTHER" id="PTHR34220">
    <property type="entry name" value="SENSOR HISTIDINE KINASE YPDA"/>
    <property type="match status" value="1"/>
</dbReference>
<dbReference type="GO" id="GO:0004673">
    <property type="term" value="F:protein histidine kinase activity"/>
    <property type="evidence" value="ECO:0007669"/>
    <property type="project" value="UniProtKB-EC"/>
</dbReference>
<dbReference type="Pfam" id="PF06580">
    <property type="entry name" value="His_kinase"/>
    <property type="match status" value="1"/>
</dbReference>
<dbReference type="SUPFAM" id="SSF158472">
    <property type="entry name" value="HAMP domain-like"/>
    <property type="match status" value="1"/>
</dbReference>
<dbReference type="InterPro" id="IPR003594">
    <property type="entry name" value="HATPase_dom"/>
</dbReference>
<evidence type="ECO:0000256" key="4">
    <source>
        <dbReference type="ARBA" id="ARBA00022679"/>
    </source>
</evidence>